<dbReference type="GO" id="GO:0005783">
    <property type="term" value="C:endoplasmic reticulum"/>
    <property type="evidence" value="ECO:0007669"/>
    <property type="project" value="TreeGrafter"/>
</dbReference>
<evidence type="ECO:0000256" key="1">
    <source>
        <dbReference type="ARBA" id="ARBA00004141"/>
    </source>
</evidence>
<dbReference type="Pfam" id="PF03798">
    <property type="entry name" value="TRAM_LAG1_CLN8"/>
    <property type="match status" value="1"/>
</dbReference>
<organism evidence="7 8">
    <name type="scientific">Nothoprocta perdicaria</name>
    <name type="common">Chilean tinamou</name>
    <name type="synonym">Crypturus perdicarius</name>
    <dbReference type="NCBI Taxonomy" id="30464"/>
    <lineage>
        <taxon>Eukaryota</taxon>
        <taxon>Metazoa</taxon>
        <taxon>Chordata</taxon>
        <taxon>Craniata</taxon>
        <taxon>Vertebrata</taxon>
        <taxon>Euteleostomi</taxon>
        <taxon>Archelosauria</taxon>
        <taxon>Archosauria</taxon>
        <taxon>Dinosauria</taxon>
        <taxon>Saurischia</taxon>
        <taxon>Theropoda</taxon>
        <taxon>Coelurosauria</taxon>
        <taxon>Aves</taxon>
        <taxon>Palaeognathae</taxon>
        <taxon>Tinamiformes</taxon>
        <taxon>Tinamidae</taxon>
        <taxon>Nothoprocta</taxon>
    </lineage>
</organism>
<evidence type="ECO:0000256" key="4">
    <source>
        <dbReference type="ARBA" id="ARBA00023136"/>
    </source>
</evidence>
<dbReference type="Proteomes" id="UP000694420">
    <property type="component" value="Unplaced"/>
</dbReference>
<reference evidence="7" key="1">
    <citation type="submission" date="2025-08" db="UniProtKB">
        <authorList>
            <consortium name="Ensembl"/>
        </authorList>
    </citation>
    <scope>IDENTIFICATION</scope>
</reference>
<dbReference type="GO" id="GO:0016020">
    <property type="term" value="C:membrane"/>
    <property type="evidence" value="ECO:0007669"/>
    <property type="project" value="UniProtKB-SubCell"/>
</dbReference>
<dbReference type="GO" id="GO:0055088">
    <property type="term" value="P:lipid homeostasis"/>
    <property type="evidence" value="ECO:0007669"/>
    <property type="project" value="TreeGrafter"/>
</dbReference>
<dbReference type="PANTHER" id="PTHR13439:SF20">
    <property type="entry name" value="TLC DOMAIN-CONTAINING PROTEIN 3A"/>
    <property type="match status" value="1"/>
</dbReference>
<keyword evidence="2 5" id="KW-0812">Transmembrane</keyword>
<comment type="subcellular location">
    <subcellularLocation>
        <location evidence="1">Membrane</location>
        <topology evidence="1">Multi-pass membrane protein</topology>
    </subcellularLocation>
</comment>
<sequence length="225" mass="24460">MATAAGITVILNCKNVVYDRHWLAVEYVWVLVPYMTYDIYVMYLCHWHKSRERGAAERKHSLASVRSFLLQERLMLTHHLVILLVLTPVTQLGDFFVGCIFTAELSTPFVSLGKILMQVGEEGRAGRARDAPCGHLGAPQGFVPPPSAPEAFLSTLTLPCSRPCLAPETNKDVAAEPPRAPPLPRAATLRDVPAAAALLQRPLVPPCSPGCQLLSCGCHVVTGGR</sequence>
<keyword evidence="4 5" id="KW-0472">Membrane</keyword>
<evidence type="ECO:0000256" key="5">
    <source>
        <dbReference type="SAM" id="Phobius"/>
    </source>
</evidence>
<keyword evidence="3 5" id="KW-1133">Transmembrane helix</keyword>
<reference evidence="7" key="2">
    <citation type="submission" date="2025-09" db="UniProtKB">
        <authorList>
            <consortium name="Ensembl"/>
        </authorList>
    </citation>
    <scope>IDENTIFICATION</scope>
</reference>
<feature type="domain" description="TLC" evidence="6">
    <location>
        <begin position="2"/>
        <end position="122"/>
    </location>
</feature>
<evidence type="ECO:0000256" key="2">
    <source>
        <dbReference type="ARBA" id="ARBA00022692"/>
    </source>
</evidence>
<proteinExistence type="predicted"/>
<feature type="transmembrane region" description="Helical" evidence="5">
    <location>
        <begin position="27"/>
        <end position="47"/>
    </location>
</feature>
<name>A0A8C6ZEJ3_NOTPE</name>
<evidence type="ECO:0000313" key="7">
    <source>
        <dbReference type="Ensembl" id="ENSNPEP00000014470.1"/>
    </source>
</evidence>
<dbReference type="Ensembl" id="ENSNPET00000014828.1">
    <property type="protein sequence ID" value="ENSNPEP00000014470.1"/>
    <property type="gene ID" value="ENSNPEG00000010831.1"/>
</dbReference>
<evidence type="ECO:0000256" key="3">
    <source>
        <dbReference type="ARBA" id="ARBA00022989"/>
    </source>
</evidence>
<evidence type="ECO:0000313" key="8">
    <source>
        <dbReference type="Proteomes" id="UP000694420"/>
    </source>
</evidence>
<keyword evidence="8" id="KW-1185">Reference proteome</keyword>
<dbReference type="AlphaFoldDB" id="A0A8C6ZEJ3"/>
<dbReference type="PANTHER" id="PTHR13439">
    <property type="entry name" value="CT120 PROTEIN"/>
    <property type="match status" value="1"/>
</dbReference>
<dbReference type="InterPro" id="IPR006634">
    <property type="entry name" value="TLC-dom"/>
</dbReference>
<accession>A0A8C6ZEJ3</accession>
<dbReference type="InterPro" id="IPR050846">
    <property type="entry name" value="TLCD"/>
</dbReference>
<evidence type="ECO:0000259" key="6">
    <source>
        <dbReference type="Pfam" id="PF03798"/>
    </source>
</evidence>
<protein>
    <recommendedName>
        <fullName evidence="6">TLC domain-containing protein</fullName>
    </recommendedName>
</protein>